<dbReference type="PROSITE" id="PS00107">
    <property type="entry name" value="PROTEIN_KINASE_ATP"/>
    <property type="match status" value="1"/>
</dbReference>
<evidence type="ECO:0000256" key="10">
    <source>
        <dbReference type="PROSITE-ProRule" id="PRU10141"/>
    </source>
</evidence>
<sequence>MSDLSIATPKINGFFAAATAPVIGTNTSTAYAIAQCAISITHDDCRNCLQVAYANTRVCTADVTDGRGVDSGCFMRYSASPFFPNNTIIDITPFLRDGGSSNKGAIIGGVVGVIILLILILLWYRRSRKRTTPGSYAMEAADLKGAVHYNYNDLQLATNNFGEENILGKGGFGEVFKATLDDKNIVAVKKLHVQHGRVKEEFENEVKLISDIHHRNLLRLLGWSREGSHLFLVLEYMPNGSLDQFLWGSKRGTLDWNQRYEIIFGIARGLAYLHNEFHVKIIHRDIKSNNILLTDDFKPKIADFGLARFLPEDETHVITKFAGTLGYTAPEYALQGVLSDKVDTYSFGVVILEIISGRRSTEVTSDKSTSDYLLEHAWKSYEKKVHMEFIDMTLDLNQHQQEHVMKIIEIALLCTQSPVTKRPTMFEVVLMLQDGQSLGKKELTRPTYVHNHERRIHIGSSKNFVAANTICKNPKRILEANEKLRSERADAKVDVLEEEMNVAKIL</sequence>
<dbReference type="CDD" id="cd23509">
    <property type="entry name" value="Gnk2-like"/>
    <property type="match status" value="1"/>
</dbReference>
<evidence type="ECO:0000259" key="13">
    <source>
        <dbReference type="PROSITE" id="PS51473"/>
    </source>
</evidence>
<keyword evidence="5 10" id="KW-0547">Nucleotide-binding</keyword>
<dbReference type="PROSITE" id="PS50011">
    <property type="entry name" value="PROTEIN_KINASE_DOM"/>
    <property type="match status" value="1"/>
</dbReference>
<evidence type="ECO:0000256" key="11">
    <source>
        <dbReference type="SAM" id="Phobius"/>
    </source>
</evidence>
<evidence type="ECO:0000313" key="15">
    <source>
        <dbReference type="Proteomes" id="UP001177003"/>
    </source>
</evidence>
<dbReference type="Gene3D" id="3.30.430.20">
    <property type="entry name" value="Gnk2 domain, C-X8-C-X2-C motif"/>
    <property type="match status" value="1"/>
</dbReference>
<dbReference type="SUPFAM" id="SSF56112">
    <property type="entry name" value="Protein kinase-like (PK-like)"/>
    <property type="match status" value="1"/>
</dbReference>
<evidence type="ECO:0000256" key="6">
    <source>
        <dbReference type="ARBA" id="ARBA00022777"/>
    </source>
</evidence>
<keyword evidence="11" id="KW-0812">Transmembrane</keyword>
<dbReference type="PANTHER" id="PTHR47973">
    <property type="entry name" value="CYSTEINE-RICH RECEPTOR-LIKE PROTEIN KINASE 3"/>
    <property type="match status" value="1"/>
</dbReference>
<keyword evidence="11" id="KW-0472">Membrane</keyword>
<feature type="transmembrane region" description="Helical" evidence="11">
    <location>
        <begin position="104"/>
        <end position="124"/>
    </location>
</feature>
<dbReference type="InterPro" id="IPR008271">
    <property type="entry name" value="Ser/Thr_kinase_AS"/>
</dbReference>
<dbReference type="AlphaFoldDB" id="A0AA35YEK4"/>
<keyword evidence="11" id="KW-1133">Transmembrane helix</keyword>
<dbReference type="FunFam" id="3.30.200.20:FF:000015">
    <property type="entry name" value="Somatic embryogenesis receptor kinase 1"/>
    <property type="match status" value="1"/>
</dbReference>
<dbReference type="GO" id="GO:0004674">
    <property type="term" value="F:protein serine/threonine kinase activity"/>
    <property type="evidence" value="ECO:0007669"/>
    <property type="project" value="UniProtKB-KW"/>
</dbReference>
<evidence type="ECO:0000256" key="4">
    <source>
        <dbReference type="ARBA" id="ARBA00022737"/>
    </source>
</evidence>
<dbReference type="GO" id="GO:0005524">
    <property type="term" value="F:ATP binding"/>
    <property type="evidence" value="ECO:0007669"/>
    <property type="project" value="UniProtKB-UniRule"/>
</dbReference>
<dbReference type="InterPro" id="IPR017441">
    <property type="entry name" value="Protein_kinase_ATP_BS"/>
</dbReference>
<dbReference type="Pfam" id="PF01657">
    <property type="entry name" value="Stress-antifung"/>
    <property type="match status" value="1"/>
</dbReference>
<reference evidence="14" key="1">
    <citation type="submission" date="2023-04" db="EMBL/GenBank/DDBJ databases">
        <authorList>
            <person name="Vijverberg K."/>
            <person name="Xiong W."/>
            <person name="Schranz E."/>
        </authorList>
    </citation>
    <scope>NUCLEOTIDE SEQUENCE</scope>
</reference>
<feature type="domain" description="Protein kinase" evidence="12">
    <location>
        <begin position="161"/>
        <end position="413"/>
    </location>
</feature>
<dbReference type="InterPro" id="IPR011009">
    <property type="entry name" value="Kinase-like_dom_sf"/>
</dbReference>
<evidence type="ECO:0000256" key="5">
    <source>
        <dbReference type="ARBA" id="ARBA00022741"/>
    </source>
</evidence>
<dbReference type="EMBL" id="OX465078">
    <property type="protein sequence ID" value="CAI9271951.1"/>
    <property type="molecule type" value="Genomic_DNA"/>
</dbReference>
<keyword evidence="7 10" id="KW-0067">ATP-binding</keyword>
<dbReference type="InterPro" id="IPR002902">
    <property type="entry name" value="GNK2"/>
</dbReference>
<proteinExistence type="predicted"/>
<dbReference type="InterPro" id="IPR052059">
    <property type="entry name" value="CR_Ser/Thr_kinase"/>
</dbReference>
<name>A0AA35YEK4_LACSI</name>
<evidence type="ECO:0000256" key="3">
    <source>
        <dbReference type="ARBA" id="ARBA00022729"/>
    </source>
</evidence>
<dbReference type="FunFam" id="1.10.510.10:FF:000336">
    <property type="entry name" value="Cysteine-rich receptor-like protein kinase 2"/>
    <property type="match status" value="1"/>
</dbReference>
<dbReference type="Gene3D" id="3.30.200.20">
    <property type="entry name" value="Phosphorylase Kinase, domain 1"/>
    <property type="match status" value="1"/>
</dbReference>
<evidence type="ECO:0008006" key="16">
    <source>
        <dbReference type="Google" id="ProtNLM"/>
    </source>
</evidence>
<dbReference type="Proteomes" id="UP001177003">
    <property type="component" value="Chromosome 2"/>
</dbReference>
<keyword evidence="6" id="KW-0418">Kinase</keyword>
<dbReference type="PROSITE" id="PS51473">
    <property type="entry name" value="GNK2"/>
    <property type="match status" value="1"/>
</dbReference>
<dbReference type="Pfam" id="PF00069">
    <property type="entry name" value="Pkinase"/>
    <property type="match status" value="1"/>
</dbReference>
<keyword evidence="3" id="KW-0732">Signal</keyword>
<evidence type="ECO:0000256" key="9">
    <source>
        <dbReference type="ARBA" id="ARBA00023180"/>
    </source>
</evidence>
<dbReference type="CDD" id="cd14066">
    <property type="entry name" value="STKc_IRAK"/>
    <property type="match status" value="1"/>
</dbReference>
<dbReference type="Gene3D" id="1.10.510.10">
    <property type="entry name" value="Transferase(Phosphotransferase) domain 1"/>
    <property type="match status" value="1"/>
</dbReference>
<dbReference type="SMART" id="SM00220">
    <property type="entry name" value="S_TKc"/>
    <property type="match status" value="1"/>
</dbReference>
<feature type="binding site" evidence="10">
    <location>
        <position position="190"/>
    </location>
    <ligand>
        <name>ATP</name>
        <dbReference type="ChEBI" id="CHEBI:30616"/>
    </ligand>
</feature>
<keyword evidence="8" id="KW-0675">Receptor</keyword>
<keyword evidence="4" id="KW-0677">Repeat</keyword>
<dbReference type="InterPro" id="IPR000719">
    <property type="entry name" value="Prot_kinase_dom"/>
</dbReference>
<dbReference type="PROSITE" id="PS00108">
    <property type="entry name" value="PROTEIN_KINASE_ST"/>
    <property type="match status" value="1"/>
</dbReference>
<protein>
    <recommendedName>
        <fullName evidence="16">Cysteine-rich receptor-like protein kinase 2</fullName>
    </recommendedName>
</protein>
<feature type="domain" description="Gnk2-homologous" evidence="13">
    <location>
        <begin position="1"/>
        <end position="82"/>
    </location>
</feature>
<evidence type="ECO:0000256" key="8">
    <source>
        <dbReference type="ARBA" id="ARBA00023170"/>
    </source>
</evidence>
<accession>A0AA35YEK4</accession>
<dbReference type="InterPro" id="IPR038408">
    <property type="entry name" value="GNK2_sf"/>
</dbReference>
<organism evidence="14 15">
    <name type="scientific">Lactuca saligna</name>
    <name type="common">Willowleaf lettuce</name>
    <dbReference type="NCBI Taxonomy" id="75948"/>
    <lineage>
        <taxon>Eukaryota</taxon>
        <taxon>Viridiplantae</taxon>
        <taxon>Streptophyta</taxon>
        <taxon>Embryophyta</taxon>
        <taxon>Tracheophyta</taxon>
        <taxon>Spermatophyta</taxon>
        <taxon>Magnoliopsida</taxon>
        <taxon>eudicotyledons</taxon>
        <taxon>Gunneridae</taxon>
        <taxon>Pentapetalae</taxon>
        <taxon>asterids</taxon>
        <taxon>campanulids</taxon>
        <taxon>Asterales</taxon>
        <taxon>Asteraceae</taxon>
        <taxon>Cichorioideae</taxon>
        <taxon>Cichorieae</taxon>
        <taxon>Lactucinae</taxon>
        <taxon>Lactuca</taxon>
    </lineage>
</organism>
<keyword evidence="15" id="KW-1185">Reference proteome</keyword>
<keyword evidence="2" id="KW-0808">Transferase</keyword>
<evidence type="ECO:0000313" key="14">
    <source>
        <dbReference type="EMBL" id="CAI9271951.1"/>
    </source>
</evidence>
<keyword evidence="1" id="KW-0723">Serine/threonine-protein kinase</keyword>
<evidence type="ECO:0000256" key="2">
    <source>
        <dbReference type="ARBA" id="ARBA00022679"/>
    </source>
</evidence>
<evidence type="ECO:0000256" key="1">
    <source>
        <dbReference type="ARBA" id="ARBA00022527"/>
    </source>
</evidence>
<evidence type="ECO:0000256" key="7">
    <source>
        <dbReference type="ARBA" id="ARBA00022840"/>
    </source>
</evidence>
<gene>
    <name evidence="14" type="ORF">LSALG_LOCUS12201</name>
</gene>
<evidence type="ECO:0000259" key="12">
    <source>
        <dbReference type="PROSITE" id="PS50011"/>
    </source>
</evidence>
<keyword evidence="9" id="KW-0325">Glycoprotein</keyword>